<dbReference type="STRING" id="6412.T1EKL5"/>
<dbReference type="EnsemblMetazoa" id="HelroT151661">
    <property type="protein sequence ID" value="HelroP151661"/>
    <property type="gene ID" value="HelroG151661"/>
</dbReference>
<comment type="subunit">
    <text evidence="8">Interacts with ACOT13/THEM2.</text>
</comment>
<dbReference type="RefSeq" id="XP_009012880.1">
    <property type="nucleotide sequence ID" value="XM_009014632.1"/>
</dbReference>
<comment type="subcellular location">
    <subcellularLocation>
        <location evidence="1">Cytoplasm</location>
    </subcellularLocation>
</comment>
<reference evidence="14" key="3">
    <citation type="submission" date="2015-06" db="UniProtKB">
        <authorList>
            <consortium name="EnsemblMetazoa"/>
        </authorList>
    </citation>
    <scope>IDENTIFICATION</scope>
</reference>
<dbReference type="GO" id="GO:0008525">
    <property type="term" value="F:phosphatidylcholine transporter activity"/>
    <property type="evidence" value="ECO:0000318"/>
    <property type="project" value="GO_Central"/>
</dbReference>
<evidence type="ECO:0000256" key="1">
    <source>
        <dbReference type="ARBA" id="ARBA00004496"/>
    </source>
</evidence>
<keyword evidence="4" id="KW-0597">Phosphoprotein</keyword>
<dbReference type="GO" id="GO:0031210">
    <property type="term" value="F:phosphatidylcholine binding"/>
    <property type="evidence" value="ECO:0000318"/>
    <property type="project" value="GO_Central"/>
</dbReference>
<dbReference type="SUPFAM" id="SSF55961">
    <property type="entry name" value="Bet v1-like"/>
    <property type="match status" value="1"/>
</dbReference>
<evidence type="ECO:0000256" key="6">
    <source>
        <dbReference type="ARBA" id="ARBA00023055"/>
    </source>
</evidence>
<dbReference type="InterPro" id="IPR002913">
    <property type="entry name" value="START_lipid-bd_dom"/>
</dbReference>
<keyword evidence="15" id="KW-1185">Reference proteome</keyword>
<reference evidence="13 15" key="2">
    <citation type="journal article" date="2013" name="Nature">
        <title>Insights into bilaterian evolution from three spiralian genomes.</title>
        <authorList>
            <person name="Simakov O."/>
            <person name="Marletaz F."/>
            <person name="Cho S.J."/>
            <person name="Edsinger-Gonzales E."/>
            <person name="Havlak P."/>
            <person name="Hellsten U."/>
            <person name="Kuo D.H."/>
            <person name="Larsson T."/>
            <person name="Lv J."/>
            <person name="Arendt D."/>
            <person name="Savage R."/>
            <person name="Osoegawa K."/>
            <person name="de Jong P."/>
            <person name="Grimwood J."/>
            <person name="Chapman J.A."/>
            <person name="Shapiro H."/>
            <person name="Aerts A."/>
            <person name="Otillar R.P."/>
            <person name="Terry A.Y."/>
            <person name="Boore J.L."/>
            <person name="Grigoriev I.V."/>
            <person name="Lindberg D.R."/>
            <person name="Seaver E.C."/>
            <person name="Weisblat D.A."/>
            <person name="Putnam N.H."/>
            <person name="Rokhsar D.S."/>
        </authorList>
    </citation>
    <scope>NUCLEOTIDE SEQUENCE</scope>
</reference>
<evidence type="ECO:0000256" key="2">
    <source>
        <dbReference type="ARBA" id="ARBA00022448"/>
    </source>
</evidence>
<evidence type="ECO:0000256" key="9">
    <source>
        <dbReference type="ARBA" id="ARBA00069061"/>
    </source>
</evidence>
<keyword evidence="3" id="KW-0963">Cytoplasm</keyword>
<dbReference type="OrthoDB" id="1295045at2759"/>
<dbReference type="FunFam" id="3.30.530.20:FF:000017">
    <property type="entry name" value="Phosphatidylcholine transfer protein, putative"/>
    <property type="match status" value="1"/>
</dbReference>
<reference evidence="15" key="1">
    <citation type="submission" date="2012-12" db="EMBL/GenBank/DDBJ databases">
        <authorList>
            <person name="Hellsten U."/>
            <person name="Grimwood J."/>
            <person name="Chapman J.A."/>
            <person name="Shapiro H."/>
            <person name="Aerts A."/>
            <person name="Otillar R.P."/>
            <person name="Terry A.Y."/>
            <person name="Boore J.L."/>
            <person name="Simakov O."/>
            <person name="Marletaz F."/>
            <person name="Cho S.-J."/>
            <person name="Edsinger-Gonzales E."/>
            <person name="Havlak P."/>
            <person name="Kuo D.-H."/>
            <person name="Larsson T."/>
            <person name="Lv J."/>
            <person name="Arendt D."/>
            <person name="Savage R."/>
            <person name="Osoegawa K."/>
            <person name="de Jong P."/>
            <person name="Lindberg D.R."/>
            <person name="Seaver E.C."/>
            <person name="Weisblat D.A."/>
            <person name="Putnam N.H."/>
            <person name="Grigoriev I.V."/>
            <person name="Rokhsar D.S."/>
        </authorList>
    </citation>
    <scope>NUCLEOTIDE SEQUENCE</scope>
</reference>
<evidence type="ECO:0000256" key="10">
    <source>
        <dbReference type="ARBA" id="ARBA00077188"/>
    </source>
</evidence>
<dbReference type="EMBL" id="KB096023">
    <property type="protein sequence ID" value="ESO08858.1"/>
    <property type="molecule type" value="Genomic_DNA"/>
</dbReference>
<dbReference type="eggNOG" id="KOG2761">
    <property type="taxonomic scope" value="Eukaryota"/>
</dbReference>
<dbReference type="PANTHER" id="PTHR19308">
    <property type="entry name" value="PHOSPHATIDYLCHOLINE TRANSFER PROTEIN"/>
    <property type="match status" value="1"/>
</dbReference>
<feature type="domain" description="START" evidence="12">
    <location>
        <begin position="21"/>
        <end position="203"/>
    </location>
</feature>
<accession>T1EKL5</accession>
<evidence type="ECO:0000256" key="11">
    <source>
        <dbReference type="ARBA" id="ARBA00079049"/>
    </source>
</evidence>
<dbReference type="Pfam" id="PF01852">
    <property type="entry name" value="START"/>
    <property type="match status" value="1"/>
</dbReference>
<name>T1EKL5_HELRO</name>
<dbReference type="SMART" id="SM00234">
    <property type="entry name" value="START"/>
    <property type="match status" value="1"/>
</dbReference>
<keyword evidence="6" id="KW-0445">Lipid transport</keyword>
<evidence type="ECO:0000256" key="8">
    <source>
        <dbReference type="ARBA" id="ARBA00063535"/>
    </source>
</evidence>
<evidence type="ECO:0000256" key="4">
    <source>
        <dbReference type="ARBA" id="ARBA00022553"/>
    </source>
</evidence>
<organism evidence="14 15">
    <name type="scientific">Helobdella robusta</name>
    <name type="common">Californian leech</name>
    <dbReference type="NCBI Taxonomy" id="6412"/>
    <lineage>
        <taxon>Eukaryota</taxon>
        <taxon>Metazoa</taxon>
        <taxon>Spiralia</taxon>
        <taxon>Lophotrochozoa</taxon>
        <taxon>Annelida</taxon>
        <taxon>Clitellata</taxon>
        <taxon>Hirudinea</taxon>
        <taxon>Rhynchobdellida</taxon>
        <taxon>Glossiphoniidae</taxon>
        <taxon>Helobdella</taxon>
    </lineage>
</organism>
<evidence type="ECO:0000256" key="7">
    <source>
        <dbReference type="ARBA" id="ARBA00023121"/>
    </source>
</evidence>
<dbReference type="Proteomes" id="UP000015101">
    <property type="component" value="Unassembled WGS sequence"/>
</dbReference>
<keyword evidence="5" id="KW-0007">Acetylation</keyword>
<dbReference type="PROSITE" id="PS50848">
    <property type="entry name" value="START"/>
    <property type="match status" value="1"/>
</dbReference>
<dbReference type="GO" id="GO:0005829">
    <property type="term" value="C:cytosol"/>
    <property type="evidence" value="ECO:0007669"/>
    <property type="project" value="UniProtKB-ARBA"/>
</dbReference>
<dbReference type="KEGG" id="hro:HELRODRAFT_151661"/>
<protein>
    <recommendedName>
        <fullName evidence="9">Phosphatidylcholine transfer protein</fullName>
    </recommendedName>
    <alternativeName>
        <fullName evidence="11">START domain-containing protein 2</fullName>
    </alternativeName>
    <alternativeName>
        <fullName evidence="10">StAR-related lipid transfer protein 2</fullName>
    </alternativeName>
</protein>
<evidence type="ECO:0000313" key="15">
    <source>
        <dbReference type="Proteomes" id="UP000015101"/>
    </source>
</evidence>
<evidence type="ECO:0000313" key="13">
    <source>
        <dbReference type="EMBL" id="ESO08858.1"/>
    </source>
</evidence>
<keyword evidence="2" id="KW-0813">Transport</keyword>
<gene>
    <name evidence="14" type="primary">20197115</name>
    <name evidence="13" type="ORF">HELRODRAFT_151661</name>
</gene>
<dbReference type="HOGENOM" id="CLU_042209_1_1_1"/>
<evidence type="ECO:0000313" key="14">
    <source>
        <dbReference type="EnsemblMetazoa" id="HelroP151661"/>
    </source>
</evidence>
<evidence type="ECO:0000259" key="12">
    <source>
        <dbReference type="PROSITE" id="PS50848"/>
    </source>
</evidence>
<dbReference type="GeneID" id="20197115"/>
<dbReference type="EMBL" id="AMQM01003081">
    <property type="status" value="NOT_ANNOTATED_CDS"/>
    <property type="molecule type" value="Genomic_DNA"/>
</dbReference>
<evidence type="ECO:0000256" key="3">
    <source>
        <dbReference type="ARBA" id="ARBA00022490"/>
    </source>
</evidence>
<dbReference type="InterPro" id="IPR051213">
    <property type="entry name" value="START_lipid_transfer"/>
</dbReference>
<dbReference type="Gene3D" id="3.30.530.20">
    <property type="match status" value="1"/>
</dbReference>
<dbReference type="AlphaFoldDB" id="T1EKL5"/>
<dbReference type="PANTHER" id="PTHR19308:SF39">
    <property type="entry name" value="PHOSPHATIDYLCHOLINE TRANSFER PROTEIN"/>
    <property type="match status" value="1"/>
</dbReference>
<dbReference type="CTD" id="20197115"/>
<keyword evidence="7" id="KW-0446">Lipid-binding</keyword>
<dbReference type="InterPro" id="IPR023393">
    <property type="entry name" value="START-like_dom_sf"/>
</dbReference>
<dbReference type="InParanoid" id="T1EKL5"/>
<evidence type="ECO:0000256" key="5">
    <source>
        <dbReference type="ARBA" id="ARBA00022990"/>
    </source>
</evidence>
<dbReference type="OMA" id="WIINWAA"/>
<proteinExistence type="predicted"/>
<sequence>FRDEEFADACLEINNPVLNKWEFFSESYNKDIKVFKSSQDSNSFAFKLYGKIDTPPNICAEAVLDLDYRKKWDPYLKEVNVISTTSFKACYWLTTLPFPISNRDFVFVQEMRELVYNNKHYWVILSKVDDSLNRLVPNKKGVLRVSSSSQTIALTSDGNTGCRAFCHYSEVPGTKIPTWFLNWAAKKGVPSFLDKICLACANY</sequence>